<evidence type="ECO:0000256" key="1">
    <source>
        <dbReference type="SAM" id="Coils"/>
    </source>
</evidence>
<feature type="compositionally biased region" description="Basic and acidic residues" evidence="2">
    <location>
        <begin position="201"/>
        <end position="213"/>
    </location>
</feature>
<evidence type="ECO:0000313" key="3">
    <source>
        <dbReference type="EMBL" id="KIR76193.1"/>
    </source>
</evidence>
<gene>
    <name evidence="3" type="ORF">I306_06883</name>
</gene>
<reference evidence="3 4" key="1">
    <citation type="submission" date="2015-01" db="EMBL/GenBank/DDBJ databases">
        <title>The Genome Sequence of Cryptococcus gattii EJB2.</title>
        <authorList>
            <consortium name="The Broad Institute Genomics Platform"/>
            <person name="Cuomo C."/>
            <person name="Litvintseva A."/>
            <person name="Chen Y."/>
            <person name="Heitman J."/>
            <person name="Sun S."/>
            <person name="Springer D."/>
            <person name="Dromer F."/>
            <person name="Young S."/>
            <person name="Zeng Q."/>
            <person name="Gargeya S."/>
            <person name="Abouelleil A."/>
            <person name="Alvarado L."/>
            <person name="Chapman S.B."/>
            <person name="Gainer-Dewar J."/>
            <person name="Goldberg J."/>
            <person name="Griggs A."/>
            <person name="Gujja S."/>
            <person name="Hansen M."/>
            <person name="Howarth C."/>
            <person name="Imamovic A."/>
            <person name="Larimer J."/>
            <person name="Murphy C."/>
            <person name="Naylor J."/>
            <person name="Pearson M."/>
            <person name="Priest M."/>
            <person name="Roberts A."/>
            <person name="Saif S."/>
            <person name="Shea T."/>
            <person name="Sykes S."/>
            <person name="Wortman J."/>
            <person name="Nusbaum C."/>
            <person name="Birren B."/>
        </authorList>
    </citation>
    <scope>NUCLEOTIDE SEQUENCE [LARGE SCALE GENOMIC DNA]</scope>
    <source>
        <strain evidence="3 4">EJB2</strain>
    </source>
</reference>
<feature type="region of interest" description="Disordered" evidence="2">
    <location>
        <begin position="245"/>
        <end position="266"/>
    </location>
</feature>
<feature type="compositionally biased region" description="Polar residues" evidence="2">
    <location>
        <begin position="303"/>
        <end position="312"/>
    </location>
</feature>
<sequence length="633" mass="70867">MDPDLDDIGFSFAKPDPVPKNPFESIRCMKPFLPSSSNATSNKYTHPPVNVAGSNSHPSATPVAARPHGMFPSFRFQKAHPLSQSILPPSSPSPSSASTETAMAVCSSAVAAPTSLSATAPETPNKNLTSQLPFGGPGRRFLPTKSGPFQTPTSPETPSSKSFSPVRTHTISERQSHSSLSLPCSMSISRRQGNKVMSGTDTRKETPAIENSHKHNRGWVEPTMKDTVRDDERHHREVRRVDKVHAMEVEERHAHEPDNGDGRMEVEDKEPYELTIMQERTDEDQKNANNMDRGEQRRDVGNGWQNHPSQENSRQDEMEPSRHDQYQYELHEGRYPDSPPAQEADSNLQLLQHDAYNSSGRLGHGPSLPPNQEPHHIKYNFHKTPDQPPCSSSFGSSSNPKSAAGSMSFLHGVSDRDKSGPATAMFKLSPLPLTKQPQRKDNDKDEMLRLQELMGAKQSANDGLAQETKRLEDLYKQSEQIWTTSISNAKKWRDTVKLKEMSKNQALKELKDSYEEQSQIYSETINSLSKELVAFREESMKKTGEDLKAHSSALANIRIALHSVKEDLTVHSNAVEELQSSKTRNVHLEDEIKAKDEAFRIARNQILELQDKLKAFEETLAPNLERMMSCMIQ</sequence>
<evidence type="ECO:0000256" key="2">
    <source>
        <dbReference type="SAM" id="MobiDB-lite"/>
    </source>
</evidence>
<feature type="coiled-coil region" evidence="1">
    <location>
        <begin position="504"/>
        <end position="531"/>
    </location>
</feature>
<feature type="region of interest" description="Disordered" evidence="2">
    <location>
        <begin position="37"/>
        <end position="63"/>
    </location>
</feature>
<feature type="compositionally biased region" description="Polar residues" evidence="2">
    <location>
        <begin position="116"/>
        <end position="132"/>
    </location>
</feature>
<keyword evidence="4" id="KW-1185">Reference proteome</keyword>
<feature type="region of interest" description="Disordered" evidence="2">
    <location>
        <begin position="357"/>
        <end position="441"/>
    </location>
</feature>
<feature type="compositionally biased region" description="Basic and acidic residues" evidence="2">
    <location>
        <begin position="313"/>
        <end position="323"/>
    </location>
</feature>
<feature type="region of interest" description="Disordered" evidence="2">
    <location>
        <begin position="116"/>
        <end position="216"/>
    </location>
</feature>
<name>A0ABR5BKX8_9TREE</name>
<feature type="region of interest" description="Disordered" evidence="2">
    <location>
        <begin position="278"/>
        <end position="323"/>
    </location>
</feature>
<organism evidence="3 4">
    <name type="scientific">Cryptococcus gattii EJB2</name>
    <dbReference type="NCBI Taxonomy" id="1296103"/>
    <lineage>
        <taxon>Eukaryota</taxon>
        <taxon>Fungi</taxon>
        <taxon>Dikarya</taxon>
        <taxon>Basidiomycota</taxon>
        <taxon>Agaricomycotina</taxon>
        <taxon>Tremellomycetes</taxon>
        <taxon>Tremellales</taxon>
        <taxon>Cryptococcaceae</taxon>
        <taxon>Cryptococcus</taxon>
        <taxon>Cryptococcus gattii species complex</taxon>
    </lineage>
</organism>
<feature type="compositionally biased region" description="Basic and acidic residues" evidence="2">
    <location>
        <begin position="279"/>
        <end position="300"/>
    </location>
</feature>
<accession>A0ABR5BKX8</accession>
<protein>
    <recommendedName>
        <fullName evidence="5">Transforming acidic coiled-coil-containing protein C-terminal domain-containing protein</fullName>
    </recommendedName>
</protein>
<feature type="compositionally biased region" description="Low complexity" evidence="2">
    <location>
        <begin position="177"/>
        <end position="189"/>
    </location>
</feature>
<proteinExistence type="predicted"/>
<evidence type="ECO:0000313" key="4">
    <source>
        <dbReference type="Proteomes" id="UP000054272"/>
    </source>
</evidence>
<dbReference type="EMBL" id="KN848812">
    <property type="protein sequence ID" value="KIR76193.1"/>
    <property type="molecule type" value="Genomic_DNA"/>
</dbReference>
<dbReference type="Proteomes" id="UP000054272">
    <property type="component" value="Unassembled WGS sequence"/>
</dbReference>
<feature type="compositionally biased region" description="Low complexity" evidence="2">
    <location>
        <begin position="389"/>
        <end position="402"/>
    </location>
</feature>
<evidence type="ECO:0008006" key="5">
    <source>
        <dbReference type="Google" id="ProtNLM"/>
    </source>
</evidence>
<keyword evidence="1" id="KW-0175">Coiled coil</keyword>
<feature type="compositionally biased region" description="Low complexity" evidence="2">
    <location>
        <begin position="148"/>
        <end position="165"/>
    </location>
</feature>